<feature type="domain" description="Kazal-like" evidence="4">
    <location>
        <begin position="57"/>
        <end position="112"/>
    </location>
</feature>
<dbReference type="Proteomes" id="UP000694544">
    <property type="component" value="Unplaced"/>
</dbReference>
<proteinExistence type="predicted"/>
<dbReference type="AlphaFoldDB" id="A0A8C6D4A4"/>
<dbReference type="InterPro" id="IPR036058">
    <property type="entry name" value="Kazal_dom_sf"/>
</dbReference>
<dbReference type="GeneTree" id="ENSGT00530000064269"/>
<evidence type="ECO:0000313" key="6">
    <source>
        <dbReference type="Proteomes" id="UP000694544"/>
    </source>
</evidence>
<dbReference type="GO" id="GO:0004867">
    <property type="term" value="F:serine-type endopeptidase inhibitor activity"/>
    <property type="evidence" value="ECO:0007669"/>
    <property type="project" value="InterPro"/>
</dbReference>
<accession>A0A8C6D4A4</accession>
<organism evidence="5 6">
    <name type="scientific">Moschus moschiferus</name>
    <name type="common">Siberian musk deer</name>
    <name type="synonym">Moschus sibiricus</name>
    <dbReference type="NCBI Taxonomy" id="68415"/>
    <lineage>
        <taxon>Eukaryota</taxon>
        <taxon>Metazoa</taxon>
        <taxon>Chordata</taxon>
        <taxon>Craniata</taxon>
        <taxon>Vertebrata</taxon>
        <taxon>Euteleostomi</taxon>
        <taxon>Mammalia</taxon>
        <taxon>Eutheria</taxon>
        <taxon>Laurasiatheria</taxon>
        <taxon>Artiodactyla</taxon>
        <taxon>Ruminantia</taxon>
        <taxon>Pecora</taxon>
        <taxon>Moschidae</taxon>
        <taxon>Moschus</taxon>
    </lineage>
</organism>
<dbReference type="CDD" id="cd01327">
    <property type="entry name" value="KAZAL_PSTI"/>
    <property type="match status" value="1"/>
</dbReference>
<evidence type="ECO:0000256" key="2">
    <source>
        <dbReference type="ARBA" id="ARBA00022525"/>
    </source>
</evidence>
<dbReference type="Pfam" id="PF00050">
    <property type="entry name" value="Kazal_1"/>
    <property type="match status" value="1"/>
</dbReference>
<sequence length="112" mass="12456">MKRYQKEQTAVLIGQKLESGFGVCPSNADLPRTTQLTASPCRLPSTEVSVSAKKLVFWRMPICDHMVESPACPPTYDPVCGTDGFTYESECKLCLARIQNRQDIQIVKDGKC</sequence>
<dbReference type="InterPro" id="IPR002350">
    <property type="entry name" value="Kazal_dom"/>
</dbReference>
<dbReference type="PANTHER" id="PTHR21179:SF0">
    <property type="entry name" value="SERINE PROTEASE INHIBITOR KAZAL-TYPE 4"/>
    <property type="match status" value="1"/>
</dbReference>
<dbReference type="SMART" id="SM00280">
    <property type="entry name" value="KAZAL"/>
    <property type="match status" value="1"/>
</dbReference>
<dbReference type="PROSITE" id="PS00282">
    <property type="entry name" value="KAZAL_1"/>
    <property type="match status" value="1"/>
</dbReference>
<evidence type="ECO:0000256" key="3">
    <source>
        <dbReference type="ARBA" id="ARBA00023157"/>
    </source>
</evidence>
<dbReference type="GO" id="GO:0005576">
    <property type="term" value="C:extracellular region"/>
    <property type="evidence" value="ECO:0007669"/>
    <property type="project" value="UniProtKB-SubCell"/>
</dbReference>
<dbReference type="PANTHER" id="PTHR21179">
    <property type="entry name" value="SERINE-TYPE ENDOPEPTIDASE INHIBITOR"/>
    <property type="match status" value="1"/>
</dbReference>
<evidence type="ECO:0000256" key="1">
    <source>
        <dbReference type="ARBA" id="ARBA00004613"/>
    </source>
</evidence>
<protein>
    <recommendedName>
        <fullName evidence="4">Kazal-like domain-containing protein</fullName>
    </recommendedName>
</protein>
<reference evidence="5" key="1">
    <citation type="submission" date="2025-08" db="UniProtKB">
        <authorList>
            <consortium name="Ensembl"/>
        </authorList>
    </citation>
    <scope>IDENTIFICATION</scope>
</reference>
<dbReference type="Gene3D" id="3.30.60.30">
    <property type="match status" value="1"/>
</dbReference>
<keyword evidence="2" id="KW-0964">Secreted</keyword>
<keyword evidence="6" id="KW-1185">Reference proteome</keyword>
<reference evidence="5" key="2">
    <citation type="submission" date="2025-09" db="UniProtKB">
        <authorList>
            <consortium name="Ensembl"/>
        </authorList>
    </citation>
    <scope>IDENTIFICATION</scope>
</reference>
<evidence type="ECO:0000259" key="4">
    <source>
        <dbReference type="PROSITE" id="PS51465"/>
    </source>
</evidence>
<comment type="subcellular location">
    <subcellularLocation>
        <location evidence="1">Secreted</location>
    </subcellularLocation>
</comment>
<dbReference type="SUPFAM" id="SSF100895">
    <property type="entry name" value="Kazal-type serine protease inhibitors"/>
    <property type="match status" value="1"/>
</dbReference>
<name>A0A8C6D4A4_MOSMO</name>
<dbReference type="Ensembl" id="ENSMMST00000011511.1">
    <property type="protein sequence ID" value="ENSMMSP00000010416.1"/>
    <property type="gene ID" value="ENSMMSG00000008023.1"/>
</dbReference>
<dbReference type="InterPro" id="IPR039932">
    <property type="entry name" value="Spink4-like"/>
</dbReference>
<evidence type="ECO:0000313" key="5">
    <source>
        <dbReference type="Ensembl" id="ENSMMSP00000010416.1"/>
    </source>
</evidence>
<dbReference type="PROSITE" id="PS51465">
    <property type="entry name" value="KAZAL_2"/>
    <property type="match status" value="1"/>
</dbReference>
<keyword evidence="3" id="KW-1015">Disulfide bond</keyword>